<reference evidence="5" key="1">
    <citation type="submission" date="2016-11" db="EMBL/GenBank/DDBJ databases">
        <title>The genome of Nicotiana attenuata.</title>
        <authorList>
            <person name="Xu S."/>
            <person name="Brockmoeller T."/>
            <person name="Gaquerel E."/>
            <person name="Navarro A."/>
            <person name="Kuhl H."/>
            <person name="Gase K."/>
            <person name="Ling Z."/>
            <person name="Zhou W."/>
            <person name="Kreitzer C."/>
            <person name="Stanke M."/>
            <person name="Tang H."/>
            <person name="Lyons E."/>
            <person name="Pandey P."/>
            <person name="Pandey S.P."/>
            <person name="Timmermann B."/>
            <person name="Baldwin I.T."/>
        </authorList>
    </citation>
    <scope>NUCLEOTIDE SEQUENCE [LARGE SCALE GENOMIC DNA]</scope>
    <source>
        <strain evidence="5">UT</strain>
    </source>
</reference>
<accession>A0A314LG07</accession>
<keyword evidence="6" id="KW-1185">Reference proteome</keyword>
<dbReference type="AlphaFoldDB" id="A0A314LG07"/>
<feature type="region of interest" description="Disordered" evidence="2">
    <location>
        <begin position="196"/>
        <end position="254"/>
    </location>
</feature>
<dbReference type="Gene3D" id="3.40.50.300">
    <property type="entry name" value="P-loop containing nucleotide triphosphate hydrolases"/>
    <property type="match status" value="1"/>
</dbReference>
<evidence type="ECO:0000259" key="4">
    <source>
        <dbReference type="Pfam" id="PF00931"/>
    </source>
</evidence>
<keyword evidence="3" id="KW-1133">Transmembrane helix</keyword>
<dbReference type="EMBL" id="MJEQ01000055">
    <property type="protein sequence ID" value="OIT40077.1"/>
    <property type="molecule type" value="Genomic_DNA"/>
</dbReference>
<proteinExistence type="predicted"/>
<dbReference type="SUPFAM" id="SSF52540">
    <property type="entry name" value="P-loop containing nucleoside triphosphate hydrolases"/>
    <property type="match status" value="1"/>
</dbReference>
<dbReference type="InterPro" id="IPR002182">
    <property type="entry name" value="NB-ARC"/>
</dbReference>
<dbReference type="GO" id="GO:0006952">
    <property type="term" value="P:defense response"/>
    <property type="evidence" value="ECO:0007669"/>
    <property type="project" value="UniProtKB-KW"/>
</dbReference>
<keyword evidence="3" id="KW-0472">Membrane</keyword>
<evidence type="ECO:0000256" key="2">
    <source>
        <dbReference type="SAM" id="MobiDB-lite"/>
    </source>
</evidence>
<evidence type="ECO:0000313" key="6">
    <source>
        <dbReference type="Proteomes" id="UP000187609"/>
    </source>
</evidence>
<feature type="compositionally biased region" description="Low complexity" evidence="2">
    <location>
        <begin position="196"/>
        <end position="205"/>
    </location>
</feature>
<sequence>MVEEHRSKKRRKKYLALTTITTTMSELLLWLARERLRGLVLAEESAPSILSVTEHLDALSGELNRLQLLLKGNNKNQQHTNGAREIEMRVRRIEYLVYRMEDVVEKSRGSSSKMGLVKGIKTMFIRDAALTLQQIRYDIELNCEQIRIAYNAVNKKEDQGQMRCSPILPQQLFGIEEDKKKVLGVTLSGVGLGIPESSSYSGPASPSRPPTRCIGSPSRRPASLSLPPTPIPDSSSNSVSGVLESSSHSVSDIPESSCHSVSCIPKSPSHSVSNILESSSHSVLNIPESSSHSISNIPESSSYSVPNIPESSSHSVSNIPESSSHSVPNIPESSSHSESCIPKSSSHSESCIPESSSHSESCIPKSSSHSESCIPQSSSHLVSYIPKSSFHSVRSIPKSSSHLVPNIPESSSHSMSNIPESSSHLGVLIIPIFGVVGSGKTTLANVILNDQLVTGNFKYRIWIYVPENCKSKDILRQIHEQIDGKNRNMSNSEEQLLEEISKSLRSQRSLIVLDDIRSIEAWKTLHITLPRLKKGSKILVTTREVSVAEYISEKHDFHNMRTLNEYESWDLFTQVFSPQYPGW</sequence>
<dbReference type="Gramene" id="OIT40077">
    <property type="protein sequence ID" value="OIT40077"/>
    <property type="gene ID" value="A4A49_24267"/>
</dbReference>
<gene>
    <name evidence="5" type="primary">RPP13_0</name>
    <name evidence="5" type="ORF">A4A49_24267</name>
</gene>
<evidence type="ECO:0000256" key="3">
    <source>
        <dbReference type="SAM" id="Phobius"/>
    </source>
</evidence>
<feature type="compositionally biased region" description="Low complexity" evidence="2">
    <location>
        <begin position="234"/>
        <end position="251"/>
    </location>
</feature>
<feature type="compositionally biased region" description="Polar residues" evidence="2">
    <location>
        <begin position="309"/>
        <end position="327"/>
    </location>
</feature>
<keyword evidence="1" id="KW-0611">Plant defense</keyword>
<dbReference type="PANTHER" id="PTHR36766">
    <property type="entry name" value="PLANT BROAD-SPECTRUM MILDEW RESISTANCE PROTEIN RPW8"/>
    <property type="match status" value="1"/>
</dbReference>
<dbReference type="Pfam" id="PF00931">
    <property type="entry name" value="NB-ARC"/>
    <property type="match status" value="1"/>
</dbReference>
<feature type="compositionally biased region" description="Low complexity" evidence="2">
    <location>
        <begin position="285"/>
        <end position="304"/>
    </location>
</feature>
<comment type="caution">
    <text evidence="5">The sequence shown here is derived from an EMBL/GenBank/DDBJ whole genome shotgun (WGS) entry which is preliminary data.</text>
</comment>
<organism evidence="5 6">
    <name type="scientific">Nicotiana attenuata</name>
    <name type="common">Coyote tobacco</name>
    <dbReference type="NCBI Taxonomy" id="49451"/>
    <lineage>
        <taxon>Eukaryota</taxon>
        <taxon>Viridiplantae</taxon>
        <taxon>Streptophyta</taxon>
        <taxon>Embryophyta</taxon>
        <taxon>Tracheophyta</taxon>
        <taxon>Spermatophyta</taxon>
        <taxon>Magnoliopsida</taxon>
        <taxon>eudicotyledons</taxon>
        <taxon>Gunneridae</taxon>
        <taxon>Pentapetalae</taxon>
        <taxon>asterids</taxon>
        <taxon>lamiids</taxon>
        <taxon>Solanales</taxon>
        <taxon>Solanaceae</taxon>
        <taxon>Nicotianoideae</taxon>
        <taxon>Nicotianeae</taxon>
        <taxon>Nicotiana</taxon>
    </lineage>
</organism>
<dbReference type="PRINTS" id="PR00364">
    <property type="entry name" value="DISEASERSIST"/>
</dbReference>
<feature type="compositionally biased region" description="Low complexity" evidence="2">
    <location>
        <begin position="216"/>
        <end position="226"/>
    </location>
</feature>
<feature type="transmembrane region" description="Helical" evidence="3">
    <location>
        <begin position="14"/>
        <end position="32"/>
    </location>
</feature>
<feature type="compositionally biased region" description="Low complexity" evidence="2">
    <location>
        <begin position="330"/>
        <end position="364"/>
    </location>
</feature>
<feature type="domain" description="NB-ARC" evidence="4">
    <location>
        <begin position="429"/>
        <end position="575"/>
    </location>
</feature>
<name>A0A314LG07_NICAT</name>
<dbReference type="PANTHER" id="PTHR36766:SF30">
    <property type="entry name" value="TIR-NBS TYPE DISEASE RESISTANCE PROTEIN-RELATED"/>
    <property type="match status" value="1"/>
</dbReference>
<dbReference type="GO" id="GO:0043531">
    <property type="term" value="F:ADP binding"/>
    <property type="evidence" value="ECO:0007669"/>
    <property type="project" value="InterPro"/>
</dbReference>
<dbReference type="InterPro" id="IPR027417">
    <property type="entry name" value="P-loop_NTPase"/>
</dbReference>
<protein>
    <submittedName>
        <fullName evidence="5">Disease resistance protein rpp13</fullName>
    </submittedName>
</protein>
<evidence type="ECO:0000256" key="1">
    <source>
        <dbReference type="ARBA" id="ARBA00022821"/>
    </source>
</evidence>
<evidence type="ECO:0000313" key="5">
    <source>
        <dbReference type="EMBL" id="OIT40077.1"/>
    </source>
</evidence>
<feature type="region of interest" description="Disordered" evidence="2">
    <location>
        <begin position="285"/>
        <end position="364"/>
    </location>
</feature>
<dbReference type="SMR" id="A0A314LG07"/>
<dbReference type="Proteomes" id="UP000187609">
    <property type="component" value="Unassembled WGS sequence"/>
</dbReference>
<keyword evidence="3" id="KW-0812">Transmembrane</keyword>